<evidence type="ECO:0000256" key="1">
    <source>
        <dbReference type="SAM" id="Phobius"/>
    </source>
</evidence>
<keyword evidence="1" id="KW-0812">Transmembrane</keyword>
<reference evidence="2" key="1">
    <citation type="submission" date="2006-01" db="EMBL/GenBank/DDBJ databases">
        <authorList>
            <person name="Lindblad-Toh K."/>
            <person name="Mauceli E."/>
            <person name="Grabherr M."/>
            <person name="Chang J.L."/>
            <person name="Lander E.S."/>
        </authorList>
    </citation>
    <scope>NUCLEOTIDE SEQUENCE [LARGE SCALE GENOMIC DNA]</scope>
</reference>
<keyword evidence="1" id="KW-1133">Transmembrane helix</keyword>
<evidence type="ECO:0000313" key="2">
    <source>
        <dbReference type="Ensembl" id="ENSGACP00000025793.1"/>
    </source>
</evidence>
<dbReference type="Ensembl" id="ENSGACT00000025844.1">
    <property type="protein sequence ID" value="ENSGACP00000025793.1"/>
    <property type="gene ID" value="ENSGACG00000019517.1"/>
</dbReference>
<dbReference type="Bgee" id="ENSGACG00000019517">
    <property type="expression patterns" value="Expressed in intestinal epithelial cell and 4 other cell types or tissues"/>
</dbReference>
<organism evidence="2">
    <name type="scientific">Gasterosteus aculeatus</name>
    <name type="common">Three-spined stickleback</name>
    <dbReference type="NCBI Taxonomy" id="69293"/>
    <lineage>
        <taxon>Eukaryota</taxon>
        <taxon>Metazoa</taxon>
        <taxon>Chordata</taxon>
        <taxon>Craniata</taxon>
        <taxon>Vertebrata</taxon>
        <taxon>Euteleostomi</taxon>
        <taxon>Actinopterygii</taxon>
        <taxon>Neopterygii</taxon>
        <taxon>Teleostei</taxon>
        <taxon>Neoteleostei</taxon>
        <taxon>Acanthomorphata</taxon>
        <taxon>Eupercaria</taxon>
        <taxon>Perciformes</taxon>
        <taxon>Cottioidei</taxon>
        <taxon>Gasterosteales</taxon>
        <taxon>Gasterosteidae</taxon>
        <taxon>Gasterosteus</taxon>
    </lineage>
</organism>
<dbReference type="AlphaFoldDB" id="G3Q7D3"/>
<protein>
    <submittedName>
        <fullName evidence="2">Uncharacterized protein</fullName>
    </submittedName>
</protein>
<reference evidence="2" key="2">
    <citation type="submission" date="2024-04" db="UniProtKB">
        <authorList>
            <consortium name="Ensembl"/>
        </authorList>
    </citation>
    <scope>IDENTIFICATION</scope>
</reference>
<keyword evidence="1" id="KW-0472">Membrane</keyword>
<accession>G3Q7D3</accession>
<name>G3Q7D3_GASAC</name>
<proteinExistence type="predicted"/>
<dbReference type="InParanoid" id="G3Q7D3"/>
<dbReference type="OMA" id="PIPWDLV"/>
<feature type="transmembrane region" description="Helical" evidence="1">
    <location>
        <begin position="34"/>
        <end position="55"/>
    </location>
</feature>
<sequence>MIRLMGFLQNQNLTQPEVTRWESTPHRSAAVNNIIIVLGVLTFTLQLCLALFFMLKCWRFDNRVQKALKHSETGNKLTDTSCLHTDRYKQARYLLCTDADAAASSPARFAAAGECEPITDSLLTPPIPWDLVQR</sequence>